<reference evidence="1 2" key="1">
    <citation type="journal article" date="2008" name="Nature">
        <title>The genome of Laccaria bicolor provides insights into mycorrhizal symbiosis.</title>
        <authorList>
            <person name="Martin F."/>
            <person name="Aerts A."/>
            <person name="Ahren D."/>
            <person name="Brun A."/>
            <person name="Danchin E.G.J."/>
            <person name="Duchaussoy F."/>
            <person name="Gibon J."/>
            <person name="Kohler A."/>
            <person name="Lindquist E."/>
            <person name="Pereda V."/>
            <person name="Salamov A."/>
            <person name="Shapiro H.J."/>
            <person name="Wuyts J."/>
            <person name="Blaudez D."/>
            <person name="Buee M."/>
            <person name="Brokstein P."/>
            <person name="Canbaeck B."/>
            <person name="Cohen D."/>
            <person name="Courty P.E."/>
            <person name="Coutinho P.M."/>
            <person name="Delaruelle C."/>
            <person name="Detter J.C."/>
            <person name="Deveau A."/>
            <person name="DiFazio S."/>
            <person name="Duplessis S."/>
            <person name="Fraissinet-Tachet L."/>
            <person name="Lucic E."/>
            <person name="Frey-Klett P."/>
            <person name="Fourrey C."/>
            <person name="Feussner I."/>
            <person name="Gay G."/>
            <person name="Grimwood J."/>
            <person name="Hoegger P.J."/>
            <person name="Jain P."/>
            <person name="Kilaru S."/>
            <person name="Labbe J."/>
            <person name="Lin Y.C."/>
            <person name="Legue V."/>
            <person name="Le Tacon F."/>
            <person name="Marmeisse R."/>
            <person name="Melayah D."/>
            <person name="Montanini B."/>
            <person name="Muratet M."/>
            <person name="Nehls U."/>
            <person name="Niculita-Hirzel H."/>
            <person name="Oudot-Le Secq M.P."/>
            <person name="Peter M."/>
            <person name="Quesneville H."/>
            <person name="Rajashekar B."/>
            <person name="Reich M."/>
            <person name="Rouhier N."/>
            <person name="Schmutz J."/>
            <person name="Yin T."/>
            <person name="Chalot M."/>
            <person name="Henrissat B."/>
            <person name="Kuees U."/>
            <person name="Lucas S."/>
            <person name="Van de Peer Y."/>
            <person name="Podila G.K."/>
            <person name="Polle A."/>
            <person name="Pukkila P.J."/>
            <person name="Richardson P.M."/>
            <person name="Rouze P."/>
            <person name="Sanders I.R."/>
            <person name="Stajich J.E."/>
            <person name="Tunlid A."/>
            <person name="Tuskan G."/>
            <person name="Grigoriev I.V."/>
        </authorList>
    </citation>
    <scope>NUCLEOTIDE SEQUENCE [LARGE SCALE GENOMIC DNA]</scope>
    <source>
        <strain evidence="2">S238N-H82 / ATCC MYA-4686</strain>
    </source>
</reference>
<dbReference type="EMBL" id="DS547096">
    <property type="protein sequence ID" value="EDR10807.1"/>
    <property type="molecule type" value="Genomic_DNA"/>
</dbReference>
<dbReference type="GeneID" id="6073879"/>
<evidence type="ECO:0000313" key="1">
    <source>
        <dbReference type="EMBL" id="EDR10807.1"/>
    </source>
</evidence>
<dbReference type="Proteomes" id="UP000001194">
    <property type="component" value="Unassembled WGS sequence"/>
</dbReference>
<accession>B0D2T3</accession>
<dbReference type="InParanoid" id="B0D2T3"/>
<proteinExistence type="predicted"/>
<name>B0D2T3_LACBS</name>
<keyword evidence="2" id="KW-1185">Reference proteome</keyword>
<dbReference type="HOGENOM" id="CLU_1959942_0_0_1"/>
<gene>
    <name evidence="1" type="ORF">LACBIDRAFT_324713</name>
</gene>
<evidence type="ECO:0000313" key="2">
    <source>
        <dbReference type="Proteomes" id="UP000001194"/>
    </source>
</evidence>
<dbReference type="KEGG" id="lbc:LACBIDRAFT_324713"/>
<dbReference type="RefSeq" id="XP_001878108.1">
    <property type="nucleotide sequence ID" value="XM_001878073.1"/>
</dbReference>
<dbReference type="AlphaFoldDB" id="B0D2T3"/>
<organism evidence="2">
    <name type="scientific">Laccaria bicolor (strain S238N-H82 / ATCC MYA-4686)</name>
    <name type="common">Bicoloured deceiver</name>
    <name type="synonym">Laccaria laccata var. bicolor</name>
    <dbReference type="NCBI Taxonomy" id="486041"/>
    <lineage>
        <taxon>Eukaryota</taxon>
        <taxon>Fungi</taxon>
        <taxon>Dikarya</taxon>
        <taxon>Basidiomycota</taxon>
        <taxon>Agaricomycotina</taxon>
        <taxon>Agaricomycetes</taxon>
        <taxon>Agaricomycetidae</taxon>
        <taxon>Agaricales</taxon>
        <taxon>Agaricineae</taxon>
        <taxon>Hydnangiaceae</taxon>
        <taxon>Laccaria</taxon>
    </lineage>
</organism>
<protein>
    <submittedName>
        <fullName evidence="1">Predicted protein</fullName>
    </submittedName>
</protein>
<sequence length="128" mass="14244">MQYNLHLSLGSAYATRPNFCVQNKLPISKVWNASRGNQTPHGSNKVGTSNYGNNPGYQYPINALKDNAFFKLSSLTKLIKVGGRLTPLCIYVPQVSVTCGHPGGDLRTSHMTCHTHLWHAVTPQYMKW</sequence>